<organism evidence="1 2">
    <name type="scientific">Segniliparus rotundus (strain ATCC BAA-972 / CDC 1076 / CIP 108378 / DSM 44985 / JCM 13578)</name>
    <dbReference type="NCBI Taxonomy" id="640132"/>
    <lineage>
        <taxon>Bacteria</taxon>
        <taxon>Bacillati</taxon>
        <taxon>Actinomycetota</taxon>
        <taxon>Actinomycetes</taxon>
        <taxon>Mycobacteriales</taxon>
        <taxon>Segniliparaceae</taxon>
        <taxon>Segniliparus</taxon>
    </lineage>
</organism>
<name>D6ZAC4_SEGRD</name>
<gene>
    <name evidence="1" type="ordered locus">Srot_0177</name>
</gene>
<dbReference type="HOGENOM" id="CLU_2636022_0_0_11"/>
<dbReference type="Proteomes" id="UP000002247">
    <property type="component" value="Chromosome"/>
</dbReference>
<proteinExistence type="predicted"/>
<dbReference type="STRING" id="640132.Srot_0177"/>
<dbReference type="KEGG" id="srt:Srot_0177"/>
<reference evidence="1 2" key="1">
    <citation type="journal article" date="2010" name="Stand. Genomic Sci.">
        <title>Complete genome sequence of Segniliparus rotundus type strain (CDC 1076).</title>
        <authorList>
            <person name="Sikorski J."/>
            <person name="Lapidus A."/>
            <person name="Copeland A."/>
            <person name="Misra M."/>
            <person name="Glavina Del Rio T."/>
            <person name="Nolan M."/>
            <person name="Lucas S."/>
            <person name="Chen F."/>
            <person name="Tice H."/>
            <person name="Cheng J.F."/>
            <person name="Jando M."/>
            <person name="Schneider S."/>
            <person name="Bruce D."/>
            <person name="Goodwin L."/>
            <person name="Pitluck S."/>
            <person name="Liolios K."/>
            <person name="Mikhailova N."/>
            <person name="Pati A."/>
            <person name="Ivanova N."/>
            <person name="Mavromatis K."/>
            <person name="Chen A."/>
            <person name="Palaniappan K."/>
            <person name="Chertkov O."/>
            <person name="Land M."/>
            <person name="Hauser L."/>
            <person name="Chang Y.J."/>
            <person name="Jeffries C.D."/>
            <person name="Brettin T."/>
            <person name="Detter J.C."/>
            <person name="Han C."/>
            <person name="Rohde M."/>
            <person name="Goker M."/>
            <person name="Bristow J."/>
            <person name="Eisen J.A."/>
            <person name="Markowitz V."/>
            <person name="Hugenholtz P."/>
            <person name="Kyrpides N.C."/>
            <person name="Klenk H.P."/>
        </authorList>
    </citation>
    <scope>NUCLEOTIDE SEQUENCE [LARGE SCALE GENOMIC DNA]</scope>
    <source>
        <strain evidence="2">ATCC BAA-972 / CDC 1076 / CIP 108378 / DSM 44985 / JCM 13578</strain>
    </source>
</reference>
<evidence type="ECO:0000313" key="2">
    <source>
        <dbReference type="Proteomes" id="UP000002247"/>
    </source>
</evidence>
<dbReference type="RefSeq" id="WP_013137122.1">
    <property type="nucleotide sequence ID" value="NC_014168.1"/>
</dbReference>
<keyword evidence="2" id="KW-1185">Reference proteome</keyword>
<sequence>MRGGWAAPAAMRPASFWLLRAGSSASWMKAPRRAFASAWGEGGLDGFGRVEPFGPDRDGGLLCREFFGRKRAHATYA</sequence>
<accession>D6ZAC4</accession>
<dbReference type="EMBL" id="CP001958">
    <property type="protein sequence ID" value="ADG96666.1"/>
    <property type="molecule type" value="Genomic_DNA"/>
</dbReference>
<dbReference type="AlphaFoldDB" id="D6ZAC4"/>
<evidence type="ECO:0000313" key="1">
    <source>
        <dbReference type="EMBL" id="ADG96666.1"/>
    </source>
</evidence>
<protein>
    <submittedName>
        <fullName evidence="1">Uncharacterized protein</fullName>
    </submittedName>
</protein>